<sequence length="74" mass="7344">MSISSSYGAGGSVRGYARVQVKVVGCDGPTVKELAHISFIMAIMSTIIVSSGPMRSSMAGFGCGGVSVGGDGDV</sequence>
<proteinExistence type="predicted"/>
<gene>
    <name evidence="1" type="ORF">Sradi_5744100</name>
</gene>
<evidence type="ECO:0000313" key="1">
    <source>
        <dbReference type="EMBL" id="KAL0313448.1"/>
    </source>
</evidence>
<comment type="caution">
    <text evidence="1">The sequence shown here is derived from an EMBL/GenBank/DDBJ whole genome shotgun (WGS) entry which is preliminary data.</text>
</comment>
<name>A0AAW2L622_SESRA</name>
<dbReference type="EMBL" id="JACGWJ010000026">
    <property type="protein sequence ID" value="KAL0313448.1"/>
    <property type="molecule type" value="Genomic_DNA"/>
</dbReference>
<reference evidence="1" key="2">
    <citation type="journal article" date="2024" name="Plant">
        <title>Genomic evolution and insights into agronomic trait innovations of Sesamum species.</title>
        <authorList>
            <person name="Miao H."/>
            <person name="Wang L."/>
            <person name="Qu L."/>
            <person name="Liu H."/>
            <person name="Sun Y."/>
            <person name="Le M."/>
            <person name="Wang Q."/>
            <person name="Wei S."/>
            <person name="Zheng Y."/>
            <person name="Lin W."/>
            <person name="Duan Y."/>
            <person name="Cao H."/>
            <person name="Xiong S."/>
            <person name="Wang X."/>
            <person name="Wei L."/>
            <person name="Li C."/>
            <person name="Ma Q."/>
            <person name="Ju M."/>
            <person name="Zhao R."/>
            <person name="Li G."/>
            <person name="Mu C."/>
            <person name="Tian Q."/>
            <person name="Mei H."/>
            <person name="Zhang T."/>
            <person name="Gao T."/>
            <person name="Zhang H."/>
        </authorList>
    </citation>
    <scope>NUCLEOTIDE SEQUENCE</scope>
    <source>
        <strain evidence="1">G02</strain>
    </source>
</reference>
<organism evidence="1">
    <name type="scientific">Sesamum radiatum</name>
    <name type="common">Black benniseed</name>
    <dbReference type="NCBI Taxonomy" id="300843"/>
    <lineage>
        <taxon>Eukaryota</taxon>
        <taxon>Viridiplantae</taxon>
        <taxon>Streptophyta</taxon>
        <taxon>Embryophyta</taxon>
        <taxon>Tracheophyta</taxon>
        <taxon>Spermatophyta</taxon>
        <taxon>Magnoliopsida</taxon>
        <taxon>eudicotyledons</taxon>
        <taxon>Gunneridae</taxon>
        <taxon>Pentapetalae</taxon>
        <taxon>asterids</taxon>
        <taxon>lamiids</taxon>
        <taxon>Lamiales</taxon>
        <taxon>Pedaliaceae</taxon>
        <taxon>Sesamum</taxon>
    </lineage>
</organism>
<accession>A0AAW2L622</accession>
<dbReference type="AlphaFoldDB" id="A0AAW2L622"/>
<reference evidence="1" key="1">
    <citation type="submission" date="2020-06" db="EMBL/GenBank/DDBJ databases">
        <authorList>
            <person name="Li T."/>
            <person name="Hu X."/>
            <person name="Zhang T."/>
            <person name="Song X."/>
            <person name="Zhang H."/>
            <person name="Dai N."/>
            <person name="Sheng W."/>
            <person name="Hou X."/>
            <person name="Wei L."/>
        </authorList>
    </citation>
    <scope>NUCLEOTIDE SEQUENCE</scope>
    <source>
        <strain evidence="1">G02</strain>
        <tissue evidence="1">Leaf</tissue>
    </source>
</reference>
<protein>
    <submittedName>
        <fullName evidence="1">Uncharacterized protein</fullName>
    </submittedName>
</protein>